<evidence type="ECO:0000259" key="3">
    <source>
        <dbReference type="PROSITE" id="PS50894"/>
    </source>
</evidence>
<feature type="modified residue" description="Phosphohistidine" evidence="2">
    <location>
        <position position="66"/>
    </location>
</feature>
<evidence type="ECO:0000256" key="2">
    <source>
        <dbReference type="PROSITE-ProRule" id="PRU00110"/>
    </source>
</evidence>
<dbReference type="GO" id="GO:0000160">
    <property type="term" value="P:phosphorelay signal transduction system"/>
    <property type="evidence" value="ECO:0007669"/>
    <property type="project" value="UniProtKB-KW"/>
</dbReference>
<evidence type="ECO:0000256" key="1">
    <source>
        <dbReference type="ARBA" id="ARBA00023012"/>
    </source>
</evidence>
<dbReference type="Pfam" id="PF01627">
    <property type="entry name" value="Hpt"/>
    <property type="match status" value="1"/>
</dbReference>
<evidence type="ECO:0000313" key="4">
    <source>
        <dbReference type="EMBL" id="TDO97494.1"/>
    </source>
</evidence>
<dbReference type="InterPro" id="IPR008207">
    <property type="entry name" value="Sig_transdc_His_kin_Hpt_dom"/>
</dbReference>
<sequence>MSKIDDNLLTEELVNVEHLSELKLVIGLDALDSIKKTYIADVQQKFPELLQQSERGNFHSIHQLSHSLKSASANMGLVPLSKLYAEIESAGEKEQHESILALIQPVQTLQNASLTELNNVFMAFEAHAFDASI</sequence>
<evidence type="ECO:0000313" key="5">
    <source>
        <dbReference type="Proteomes" id="UP000294656"/>
    </source>
</evidence>
<comment type="caution">
    <text evidence="4">The sequence shown here is derived from an EMBL/GenBank/DDBJ whole genome shotgun (WGS) entry which is preliminary data.</text>
</comment>
<dbReference type="InterPro" id="IPR036641">
    <property type="entry name" value="HPT_dom_sf"/>
</dbReference>
<gene>
    <name evidence="4" type="ORF">DFP79_2315</name>
</gene>
<organism evidence="4 5">
    <name type="scientific">Marinomonas balearica</name>
    <dbReference type="NCBI Taxonomy" id="491947"/>
    <lineage>
        <taxon>Bacteria</taxon>
        <taxon>Pseudomonadati</taxon>
        <taxon>Pseudomonadota</taxon>
        <taxon>Gammaproteobacteria</taxon>
        <taxon>Oceanospirillales</taxon>
        <taxon>Oceanospirillaceae</taxon>
        <taxon>Marinomonas</taxon>
    </lineage>
</organism>
<dbReference type="Proteomes" id="UP000294656">
    <property type="component" value="Unassembled WGS sequence"/>
</dbReference>
<dbReference type="GO" id="GO:0004672">
    <property type="term" value="F:protein kinase activity"/>
    <property type="evidence" value="ECO:0007669"/>
    <property type="project" value="UniProtKB-ARBA"/>
</dbReference>
<keyword evidence="2" id="KW-0597">Phosphoprotein</keyword>
<dbReference type="AlphaFoldDB" id="A0A4R6M833"/>
<dbReference type="RefSeq" id="WP_133504064.1">
    <property type="nucleotide sequence ID" value="NZ_SNXC01000012.1"/>
</dbReference>
<keyword evidence="5" id="KW-1185">Reference proteome</keyword>
<dbReference type="EMBL" id="SNXC01000012">
    <property type="protein sequence ID" value="TDO97494.1"/>
    <property type="molecule type" value="Genomic_DNA"/>
</dbReference>
<reference evidence="4 5" key="1">
    <citation type="submission" date="2019-03" db="EMBL/GenBank/DDBJ databases">
        <title>Genomic Encyclopedia of Type Strains, Phase III (KMG-III): the genomes of soil and plant-associated and newly described type strains.</title>
        <authorList>
            <person name="Whitman W."/>
        </authorList>
    </citation>
    <scope>NUCLEOTIDE SEQUENCE [LARGE SCALE GENOMIC DNA]</scope>
    <source>
        <strain evidence="4 5">CECT 7378</strain>
    </source>
</reference>
<feature type="domain" description="HPt" evidence="3">
    <location>
        <begin position="27"/>
        <end position="124"/>
    </location>
</feature>
<dbReference type="SUPFAM" id="SSF47226">
    <property type="entry name" value="Histidine-containing phosphotransfer domain, HPT domain"/>
    <property type="match status" value="1"/>
</dbReference>
<dbReference type="OrthoDB" id="9131849at2"/>
<name>A0A4R6M833_9GAMM</name>
<dbReference type="PROSITE" id="PS50894">
    <property type="entry name" value="HPT"/>
    <property type="match status" value="1"/>
</dbReference>
<proteinExistence type="predicted"/>
<keyword evidence="1" id="KW-0902">Two-component regulatory system</keyword>
<protein>
    <submittedName>
        <fullName evidence="4">Hpt domain-containing protein</fullName>
    </submittedName>
</protein>
<accession>A0A4R6M833</accession>
<dbReference type="Gene3D" id="1.20.120.160">
    <property type="entry name" value="HPT domain"/>
    <property type="match status" value="1"/>
</dbReference>